<evidence type="ECO:0000313" key="2">
    <source>
        <dbReference type="Proteomes" id="UP000680750"/>
    </source>
</evidence>
<dbReference type="InterPro" id="IPR006764">
    <property type="entry name" value="SAM_dep_MeTrfase_SAV2177_type"/>
</dbReference>
<dbReference type="SUPFAM" id="SSF53335">
    <property type="entry name" value="S-adenosyl-L-methionine-dependent methyltransferases"/>
    <property type="match status" value="1"/>
</dbReference>
<accession>A0A810L0Q5</accession>
<dbReference type="Proteomes" id="UP000680750">
    <property type="component" value="Chromosome"/>
</dbReference>
<organism evidence="1 2">
    <name type="scientific">Actinocatenispora sera</name>
    <dbReference type="NCBI Taxonomy" id="390989"/>
    <lineage>
        <taxon>Bacteria</taxon>
        <taxon>Bacillati</taxon>
        <taxon>Actinomycetota</taxon>
        <taxon>Actinomycetes</taxon>
        <taxon>Micromonosporales</taxon>
        <taxon>Micromonosporaceae</taxon>
        <taxon>Actinocatenispora</taxon>
    </lineage>
</organism>
<gene>
    <name evidence="1" type="ORF">Asera_32080</name>
</gene>
<dbReference type="AlphaFoldDB" id="A0A810L0Q5"/>
<dbReference type="Gene3D" id="3.40.50.150">
    <property type="entry name" value="Vaccinia Virus protein VP39"/>
    <property type="match status" value="1"/>
</dbReference>
<proteinExistence type="predicted"/>
<name>A0A810L0Q5_9ACTN</name>
<dbReference type="PIRSF" id="PIRSF017393">
    <property type="entry name" value="MTase_SAV2177"/>
    <property type="match status" value="1"/>
</dbReference>
<dbReference type="KEGG" id="aser:Asera_32080"/>
<evidence type="ECO:0008006" key="3">
    <source>
        <dbReference type="Google" id="ProtNLM"/>
    </source>
</evidence>
<reference evidence="1" key="1">
    <citation type="submission" date="2020-08" db="EMBL/GenBank/DDBJ databases">
        <title>Whole genome shotgun sequence of Actinocatenispora sera NBRC 101916.</title>
        <authorList>
            <person name="Komaki H."/>
            <person name="Tamura T."/>
        </authorList>
    </citation>
    <scope>NUCLEOTIDE SEQUENCE</scope>
    <source>
        <strain evidence="1">NBRC 101916</strain>
    </source>
</reference>
<dbReference type="Pfam" id="PF04672">
    <property type="entry name" value="Methyltransf_19"/>
    <property type="match status" value="1"/>
</dbReference>
<sequence length="267" mass="29132">MAEDPTRSVLDTSRANPARIYDYLLGGAHNFEVDRRAGDQMLPTARQTARVNRGFLRRAVRFLAEQGIDQFLDLGSGIPTVGNVHEIARQTNPAARVVYVDNEPVAVAYAQQLLAEDPQTEMVDADVRDPDAVWRSEAARRLLDPDRPIAVLLAAVLHFVPDADDPAGIVAGYLDRTAPGSCLALSHYTADAWQADQQQDASKAGENYQRNTSTPVVPRTRAELAALVAGLELVPPGITWAQDWRPAAAEEPPATVHDIYALVARRP</sequence>
<dbReference type="InterPro" id="IPR029063">
    <property type="entry name" value="SAM-dependent_MTases_sf"/>
</dbReference>
<dbReference type="OrthoDB" id="4073278at2"/>
<protein>
    <recommendedName>
        <fullName evidence="3">S-adenosyl methyltransferase</fullName>
    </recommendedName>
</protein>
<keyword evidence="2" id="KW-1185">Reference proteome</keyword>
<evidence type="ECO:0000313" key="1">
    <source>
        <dbReference type="EMBL" id="BCJ29100.1"/>
    </source>
</evidence>
<dbReference type="EMBL" id="AP023354">
    <property type="protein sequence ID" value="BCJ29100.1"/>
    <property type="molecule type" value="Genomic_DNA"/>
</dbReference>